<evidence type="ECO:0000259" key="1">
    <source>
        <dbReference type="PROSITE" id="PS50802"/>
    </source>
</evidence>
<dbReference type="Gene3D" id="3.90.70.80">
    <property type="match status" value="1"/>
</dbReference>
<proteinExistence type="predicted"/>
<comment type="caution">
    <text evidence="2">The sequence shown here is derived from an EMBL/GenBank/DDBJ whole genome shotgun (WGS) entry which is preliminary data.</text>
</comment>
<sequence>MNEKSSSNQKLEEIWMDKNSRPKREKSTFYKNVPSFLNNNLDLNQEQTNLHECSEFSEIFENNLTSIGYTEVLKELYKIMCTDNEISFQQIKMIFESYKINLGKFREFIRGVNSLNKSEGHIVDETFFGLLKINNILNFKPISVPKDGNCFYESLSILYFGSRELFFLFKLGSIFTIFENEYFFIDILNGLKYEFNLEKLIQRTRKKNECACELKIISLSIFLNKTILVFGYDPKDSYQLNVKYAFCGVTENCLPIGFIINHFVPLLSNVDDGVLPDIQIDLYSEYRKKFLKI</sequence>
<dbReference type="EMBL" id="CAJNOC010007432">
    <property type="protein sequence ID" value="CAF1098805.1"/>
    <property type="molecule type" value="Genomic_DNA"/>
</dbReference>
<reference evidence="2" key="1">
    <citation type="submission" date="2021-02" db="EMBL/GenBank/DDBJ databases">
        <authorList>
            <person name="Nowell W R."/>
        </authorList>
    </citation>
    <scope>NUCLEOTIDE SEQUENCE</scope>
    <source>
        <strain evidence="2">Ploen Becks lab</strain>
    </source>
</reference>
<protein>
    <recommendedName>
        <fullName evidence="1">OTU domain-containing protein</fullName>
    </recommendedName>
</protein>
<dbReference type="CDD" id="cd22744">
    <property type="entry name" value="OTU"/>
    <property type="match status" value="1"/>
</dbReference>
<dbReference type="AlphaFoldDB" id="A0A814NXQ9"/>
<dbReference type="OrthoDB" id="10017659at2759"/>
<accession>A0A814NXQ9</accession>
<dbReference type="PROSITE" id="PS50802">
    <property type="entry name" value="OTU"/>
    <property type="match status" value="1"/>
</dbReference>
<keyword evidence="3" id="KW-1185">Reference proteome</keyword>
<evidence type="ECO:0000313" key="2">
    <source>
        <dbReference type="EMBL" id="CAF1098805.1"/>
    </source>
</evidence>
<gene>
    <name evidence="2" type="ORF">OXX778_LOCUS21042</name>
</gene>
<dbReference type="Proteomes" id="UP000663879">
    <property type="component" value="Unassembled WGS sequence"/>
</dbReference>
<name>A0A814NXQ9_9BILA</name>
<dbReference type="InterPro" id="IPR003323">
    <property type="entry name" value="OTU_dom"/>
</dbReference>
<feature type="domain" description="OTU" evidence="1">
    <location>
        <begin position="139"/>
        <end position="269"/>
    </location>
</feature>
<dbReference type="SUPFAM" id="SSF54001">
    <property type="entry name" value="Cysteine proteinases"/>
    <property type="match status" value="1"/>
</dbReference>
<dbReference type="InterPro" id="IPR038765">
    <property type="entry name" value="Papain-like_cys_pep_sf"/>
</dbReference>
<organism evidence="2 3">
    <name type="scientific">Brachionus calyciflorus</name>
    <dbReference type="NCBI Taxonomy" id="104777"/>
    <lineage>
        <taxon>Eukaryota</taxon>
        <taxon>Metazoa</taxon>
        <taxon>Spiralia</taxon>
        <taxon>Gnathifera</taxon>
        <taxon>Rotifera</taxon>
        <taxon>Eurotatoria</taxon>
        <taxon>Monogononta</taxon>
        <taxon>Pseudotrocha</taxon>
        <taxon>Ploima</taxon>
        <taxon>Brachionidae</taxon>
        <taxon>Brachionus</taxon>
    </lineage>
</organism>
<evidence type="ECO:0000313" key="3">
    <source>
        <dbReference type="Proteomes" id="UP000663879"/>
    </source>
</evidence>